<comment type="caution">
    <text evidence="3">The sequence shown here is derived from an EMBL/GenBank/DDBJ whole genome shotgun (WGS) entry which is preliminary data.</text>
</comment>
<keyword evidence="2" id="KW-0812">Transmembrane</keyword>
<feature type="transmembrane region" description="Helical" evidence="2">
    <location>
        <begin position="145"/>
        <end position="163"/>
    </location>
</feature>
<keyword evidence="4" id="KW-1185">Reference proteome</keyword>
<keyword evidence="2" id="KW-0472">Membrane</keyword>
<evidence type="ECO:0008006" key="5">
    <source>
        <dbReference type="Google" id="ProtNLM"/>
    </source>
</evidence>
<evidence type="ECO:0000256" key="2">
    <source>
        <dbReference type="SAM" id="Phobius"/>
    </source>
</evidence>
<dbReference type="RefSeq" id="WP_271186945.1">
    <property type="nucleotide sequence ID" value="NZ_BSFE01000005.1"/>
</dbReference>
<keyword evidence="1" id="KW-0175">Coiled coil</keyword>
<reference evidence="3" key="1">
    <citation type="journal article" date="2014" name="Int. J. Syst. Evol. Microbiol.">
        <title>Complete genome sequence of Corynebacterium casei LMG S-19264T (=DSM 44701T), isolated from a smear-ripened cheese.</title>
        <authorList>
            <consortium name="US DOE Joint Genome Institute (JGI-PGF)"/>
            <person name="Walter F."/>
            <person name="Albersmeier A."/>
            <person name="Kalinowski J."/>
            <person name="Ruckert C."/>
        </authorList>
    </citation>
    <scope>NUCLEOTIDE SEQUENCE</scope>
    <source>
        <strain evidence="3">VKM B-1513</strain>
    </source>
</reference>
<feature type="coiled-coil region" evidence="1">
    <location>
        <begin position="268"/>
        <end position="295"/>
    </location>
</feature>
<evidence type="ECO:0000313" key="4">
    <source>
        <dbReference type="Proteomes" id="UP001143486"/>
    </source>
</evidence>
<evidence type="ECO:0000313" key="3">
    <source>
        <dbReference type="EMBL" id="GLK52578.1"/>
    </source>
</evidence>
<accession>A0A9W6ILP0</accession>
<sequence length="330" mass="35411">MPVLDRNDRTHSAPAVRFTGPWRYIVWMALFTAAVAAISLFLIEPLGAAFRANPAINGLILAVLVIGVLYTYAQALGIGPAARWLVRFRSSEDPSSLPRPPALIAPMASMIGQADGRVSLSAGSVRTVLDSVGARMSEAGAFTRYFGRLLIFLGLLGTFWGLLQVVSDVGDAVRAVTESATGAEADVLRLMSAIEDPIQGMGTAFASSLFGLAGSLVIGFLDLQASRAQNRFYNEIEEWLSSISRLAAAGPASAGDGEVSSAYVGALLEQTAETLDRLAHTLERHTRQLDTTLQRFAEDSRASNEEGVRALRDELRVFIRALQSRERGGE</sequence>
<keyword evidence="2" id="KW-1133">Transmembrane helix</keyword>
<evidence type="ECO:0000256" key="1">
    <source>
        <dbReference type="SAM" id="Coils"/>
    </source>
</evidence>
<dbReference type="Proteomes" id="UP001143486">
    <property type="component" value="Unassembled WGS sequence"/>
</dbReference>
<protein>
    <recommendedName>
        <fullName evidence="5">MotA/TolQ/ExbB proton channel family protein</fullName>
    </recommendedName>
</protein>
<dbReference type="AlphaFoldDB" id="A0A9W6ILP0"/>
<feature type="transmembrane region" description="Helical" evidence="2">
    <location>
        <begin position="21"/>
        <end position="43"/>
    </location>
</feature>
<proteinExistence type="predicted"/>
<feature type="transmembrane region" description="Helical" evidence="2">
    <location>
        <begin position="198"/>
        <end position="221"/>
    </location>
</feature>
<reference evidence="3" key="2">
    <citation type="submission" date="2023-01" db="EMBL/GenBank/DDBJ databases">
        <authorList>
            <person name="Sun Q."/>
            <person name="Evtushenko L."/>
        </authorList>
    </citation>
    <scope>NUCLEOTIDE SEQUENCE</scope>
    <source>
        <strain evidence="3">VKM B-1513</strain>
    </source>
</reference>
<dbReference type="EMBL" id="BSFE01000005">
    <property type="protein sequence ID" value="GLK52578.1"/>
    <property type="molecule type" value="Genomic_DNA"/>
</dbReference>
<name>A0A9W6ILP0_9PROT</name>
<organism evidence="3 4">
    <name type="scientific">Maricaulis virginensis</name>
    <dbReference type="NCBI Taxonomy" id="144022"/>
    <lineage>
        <taxon>Bacteria</taxon>
        <taxon>Pseudomonadati</taxon>
        <taxon>Pseudomonadota</taxon>
        <taxon>Alphaproteobacteria</taxon>
        <taxon>Maricaulales</taxon>
        <taxon>Maricaulaceae</taxon>
        <taxon>Maricaulis</taxon>
    </lineage>
</organism>
<gene>
    <name evidence="3" type="ORF">GCM10017621_20860</name>
</gene>
<feature type="transmembrane region" description="Helical" evidence="2">
    <location>
        <begin position="55"/>
        <end position="73"/>
    </location>
</feature>